<dbReference type="Proteomes" id="UP000006787">
    <property type="component" value="Unassembled WGS sequence"/>
</dbReference>
<feature type="transmembrane region" description="Helical" evidence="6">
    <location>
        <begin position="380"/>
        <end position="398"/>
    </location>
</feature>
<dbReference type="Pfam" id="PF01943">
    <property type="entry name" value="Polysacc_synt"/>
    <property type="match status" value="1"/>
</dbReference>
<evidence type="ECO:0000256" key="5">
    <source>
        <dbReference type="ARBA" id="ARBA00023136"/>
    </source>
</evidence>
<dbReference type="GO" id="GO:0005886">
    <property type="term" value="C:plasma membrane"/>
    <property type="evidence" value="ECO:0007669"/>
    <property type="project" value="UniProtKB-SubCell"/>
</dbReference>
<name>K2QGG5_9LACT</name>
<feature type="transmembrane region" description="Helical" evidence="6">
    <location>
        <begin position="346"/>
        <end position="373"/>
    </location>
</feature>
<keyword evidence="4 6" id="KW-1133">Transmembrane helix</keyword>
<feature type="transmembrane region" description="Helical" evidence="6">
    <location>
        <begin position="12"/>
        <end position="35"/>
    </location>
</feature>
<dbReference type="eggNOG" id="COG2244">
    <property type="taxonomic scope" value="Bacteria"/>
</dbReference>
<comment type="caution">
    <text evidence="7">The sequence shown here is derived from an EMBL/GenBank/DDBJ whole genome shotgun (WGS) entry which is preliminary data.</text>
</comment>
<reference evidence="7 8" key="1">
    <citation type="journal article" date="2012" name="J. Bacteriol.">
        <title>Genome Sequence of the Bacteriocin-Producing Strain Lactococcus garvieae DCC43.</title>
        <authorList>
            <person name="Gabrielsen C."/>
            <person name="Brede D.A."/>
            <person name="Hernandez P.E."/>
            <person name="Nes I.F."/>
            <person name="Diep D.B."/>
        </authorList>
    </citation>
    <scope>NUCLEOTIDE SEQUENCE [LARGE SCALE GENOMIC DNA]</scope>
    <source>
        <strain evidence="7 8">DCC43</strain>
    </source>
</reference>
<evidence type="ECO:0000313" key="7">
    <source>
        <dbReference type="EMBL" id="EKF52577.1"/>
    </source>
</evidence>
<keyword evidence="2" id="KW-1003">Cell membrane</keyword>
<proteinExistence type="predicted"/>
<evidence type="ECO:0000256" key="4">
    <source>
        <dbReference type="ARBA" id="ARBA00022989"/>
    </source>
</evidence>
<comment type="subcellular location">
    <subcellularLocation>
        <location evidence="1">Cell membrane</location>
        <topology evidence="1">Multi-pass membrane protein</topology>
    </subcellularLocation>
</comment>
<feature type="transmembrane region" description="Helical" evidence="6">
    <location>
        <begin position="123"/>
        <end position="140"/>
    </location>
</feature>
<feature type="transmembrane region" description="Helical" evidence="6">
    <location>
        <begin position="439"/>
        <end position="460"/>
    </location>
</feature>
<dbReference type="InterPro" id="IPR002797">
    <property type="entry name" value="Polysacc_synth"/>
</dbReference>
<accession>K2QGG5</accession>
<organism evidence="7 8">
    <name type="scientific">Lactococcus garvieae DCC43</name>
    <dbReference type="NCBI Taxonomy" id="1231377"/>
    <lineage>
        <taxon>Bacteria</taxon>
        <taxon>Bacillati</taxon>
        <taxon>Bacillota</taxon>
        <taxon>Bacilli</taxon>
        <taxon>Lactobacillales</taxon>
        <taxon>Streptococcaceae</taxon>
        <taxon>Lactococcus</taxon>
    </lineage>
</organism>
<feature type="transmembrane region" description="Helical" evidence="6">
    <location>
        <begin position="161"/>
        <end position="180"/>
    </location>
</feature>
<dbReference type="EMBL" id="AMQS01000001">
    <property type="protein sequence ID" value="EKF52577.1"/>
    <property type="molecule type" value="Genomic_DNA"/>
</dbReference>
<dbReference type="PANTHER" id="PTHR30250">
    <property type="entry name" value="PST FAMILY PREDICTED COLANIC ACID TRANSPORTER"/>
    <property type="match status" value="1"/>
</dbReference>
<protein>
    <submittedName>
        <fullName evidence="7">Uncharacterized protein</fullName>
    </submittedName>
</protein>
<feature type="transmembrane region" description="Helical" evidence="6">
    <location>
        <begin position="186"/>
        <end position="206"/>
    </location>
</feature>
<feature type="transmembrane region" description="Helical" evidence="6">
    <location>
        <begin position="55"/>
        <end position="76"/>
    </location>
</feature>
<keyword evidence="3 6" id="KW-0812">Transmembrane</keyword>
<keyword evidence="5 6" id="KW-0472">Membrane</keyword>
<dbReference type="AlphaFoldDB" id="K2QGG5"/>
<evidence type="ECO:0000256" key="3">
    <source>
        <dbReference type="ARBA" id="ARBA00022692"/>
    </source>
</evidence>
<sequence length="509" mass="56847">MNKMSSNRQMMINISATLVVFIANALINFLLSPFIVRELGVEANGFVQLATNFVAYIAIIMSAMNSMSSRFMTVAYHEKKMDRMNEYYTSTFVGNNVIILLLLIPVSLGILFLEHFIQISPDLVFQVKMLFLLIFLNYFVSMATPNWDISFFVTNKVYMRSIGNMVSYLVRALVIVIMFAYLPAKIWYVGVSAIMATLALQLWFYFGMRRELPALRVNRKSIKLSALKELLSSGIWNSINQLGFVLSNGLDLLITNIFIGGNIMGIVSLAKIVPSIIGGLQSTISTTFTPQLTILYSQGKIKEMVAEIYKASKITLILIGLPLTGFIAFGHPFFTLWLPGQDATQLQILSFLTMMNLAVINGSQPLWQVFVVVNKNKPDALSVIYGGIANVLVTFFVLEMTDLGVYAIVGISSIIGILRYLLFVIPYSAKYLGLKWTAFYPLIGYSLATLAVNLIIGMLIGKVIFINSWLTLAIAVVIFSIISGLVTSFIVLNKKERKFALKLIMSRIR</sequence>
<evidence type="ECO:0000256" key="6">
    <source>
        <dbReference type="SAM" id="Phobius"/>
    </source>
</evidence>
<dbReference type="PATRIC" id="fig|1231377.3.peg.151"/>
<dbReference type="RefSeq" id="WP_003134544.1">
    <property type="nucleotide sequence ID" value="NZ_AMQS01000001.1"/>
</dbReference>
<feature type="transmembrane region" description="Helical" evidence="6">
    <location>
        <begin position="314"/>
        <end position="334"/>
    </location>
</feature>
<gene>
    <name evidence="7" type="ORF">C426_0152</name>
</gene>
<dbReference type="InterPro" id="IPR050833">
    <property type="entry name" value="Poly_Biosynth_Transport"/>
</dbReference>
<evidence type="ECO:0000256" key="2">
    <source>
        <dbReference type="ARBA" id="ARBA00022475"/>
    </source>
</evidence>
<evidence type="ECO:0000313" key="8">
    <source>
        <dbReference type="Proteomes" id="UP000006787"/>
    </source>
</evidence>
<feature type="transmembrane region" description="Helical" evidence="6">
    <location>
        <begin position="466"/>
        <end position="492"/>
    </location>
</feature>
<evidence type="ECO:0000256" key="1">
    <source>
        <dbReference type="ARBA" id="ARBA00004651"/>
    </source>
</evidence>
<dbReference type="PANTHER" id="PTHR30250:SF26">
    <property type="entry name" value="PSMA PROTEIN"/>
    <property type="match status" value="1"/>
</dbReference>
<feature type="transmembrane region" description="Helical" evidence="6">
    <location>
        <begin position="404"/>
        <end position="427"/>
    </location>
</feature>
<feature type="transmembrane region" description="Helical" evidence="6">
    <location>
        <begin position="97"/>
        <end position="117"/>
    </location>
</feature>